<protein>
    <submittedName>
        <fullName evidence="2">DUF397 domain-containing protein</fullName>
    </submittedName>
</protein>
<dbReference type="Pfam" id="PF04149">
    <property type="entry name" value="DUF397"/>
    <property type="match status" value="1"/>
</dbReference>
<dbReference type="RefSeq" id="WP_123107732.1">
    <property type="nucleotide sequence ID" value="NZ_RIBZ01000841.1"/>
</dbReference>
<proteinExistence type="predicted"/>
<feature type="domain" description="DUF397" evidence="1">
    <location>
        <begin position="5"/>
        <end position="56"/>
    </location>
</feature>
<sequence length="65" mass="7315">MSPYTWRKSSYSGNAANCVYVRNDRDGTLRLRESDAPDTVLATNRTTFDTFIRAAKAGKLDRLIS</sequence>
<dbReference type="EMBL" id="RIBZ01000841">
    <property type="protein sequence ID" value="RNF84680.1"/>
    <property type="molecule type" value="Genomic_DNA"/>
</dbReference>
<evidence type="ECO:0000313" key="3">
    <source>
        <dbReference type="Proteomes" id="UP000275401"/>
    </source>
</evidence>
<comment type="caution">
    <text evidence="2">The sequence shown here is derived from an EMBL/GenBank/DDBJ whole genome shotgun (WGS) entry which is preliminary data.</text>
</comment>
<dbReference type="InterPro" id="IPR007278">
    <property type="entry name" value="DUF397"/>
</dbReference>
<reference evidence="2 3" key="1">
    <citation type="submission" date="2018-11" db="EMBL/GenBank/DDBJ databases">
        <title>The Potential of Streptomyces as Biocontrol Agents against the Tomato grey mould, Botrytis cinerea (Gray mold) Frontiers in Microbiology.</title>
        <authorList>
            <person name="Li D."/>
        </authorList>
    </citation>
    <scope>NUCLEOTIDE SEQUENCE [LARGE SCALE GENOMIC DNA]</scope>
    <source>
        <strain evidence="2 3">NEAU-LD23</strain>
    </source>
</reference>
<evidence type="ECO:0000259" key="1">
    <source>
        <dbReference type="Pfam" id="PF04149"/>
    </source>
</evidence>
<dbReference type="AlphaFoldDB" id="A0A3M8T0L9"/>
<organism evidence="2 3">
    <name type="scientific">Streptomyces botrytidirepellens</name>
    <dbReference type="NCBI Taxonomy" id="2486417"/>
    <lineage>
        <taxon>Bacteria</taxon>
        <taxon>Bacillati</taxon>
        <taxon>Actinomycetota</taxon>
        <taxon>Actinomycetes</taxon>
        <taxon>Kitasatosporales</taxon>
        <taxon>Streptomycetaceae</taxon>
        <taxon>Streptomyces</taxon>
    </lineage>
</organism>
<keyword evidence="3" id="KW-1185">Reference proteome</keyword>
<evidence type="ECO:0000313" key="2">
    <source>
        <dbReference type="EMBL" id="RNF84680.1"/>
    </source>
</evidence>
<dbReference type="Proteomes" id="UP000275401">
    <property type="component" value="Unassembled WGS sequence"/>
</dbReference>
<gene>
    <name evidence="2" type="ORF">EEJ42_43970</name>
</gene>
<accession>A0A3M8T0L9</accession>
<name>A0A3M8T0L9_9ACTN</name>